<sequence length="352" mass="39504">MKRLSPTDLGNFWPFQDDSVWEGAFLETPGSIYSDLHPRMFTSNGDDIPGDEDIFPRARSRAAKAMAWDLGLDKALAGYQAPVTQHSIETGGHAPVVKANYTKAGVMTRYFQKAYDIGNNNLYTINAELAVAVQILHEWVEATDAVDRFEMGVYDDVLLRFERATSLRDMTDADLAYLADILRGELSTWRAGRLNTFGYREIPTPMRIARVAAAYASTQEGYLACQPDSQRDMSHAGTIPEQLDKPICFTDANDRAVYRWYREKRKAQLAVPPREYISVYDMASAGRIVDAFADIKPAWAGAFATQALDWSNHAEVVEAQMAAQGDPTRDTDMDFYRLVERANLLICRSATR</sequence>
<dbReference type="Proteomes" id="UP000490980">
    <property type="component" value="Unassembled WGS sequence"/>
</dbReference>
<dbReference type="RefSeq" id="WP_166950624.1">
    <property type="nucleotide sequence ID" value="NZ_JAARLZ010000010.1"/>
</dbReference>
<evidence type="ECO:0000313" key="1">
    <source>
        <dbReference type="EMBL" id="NII08158.1"/>
    </source>
</evidence>
<gene>
    <name evidence="1" type="ORF">HBF25_17375</name>
</gene>
<reference evidence="1 2" key="1">
    <citation type="submission" date="2020-03" db="EMBL/GenBank/DDBJ databases">
        <authorList>
            <person name="Lai Q."/>
        </authorList>
    </citation>
    <scope>NUCLEOTIDE SEQUENCE [LARGE SCALE GENOMIC DNA]</scope>
    <source>
        <strain evidence="1 2">CCUG 25036</strain>
    </source>
</reference>
<name>A0A7X5UCX1_9GAMM</name>
<organism evidence="1 2">
    <name type="scientific">Luteibacter anthropi</name>
    <dbReference type="NCBI Taxonomy" id="564369"/>
    <lineage>
        <taxon>Bacteria</taxon>
        <taxon>Pseudomonadati</taxon>
        <taxon>Pseudomonadota</taxon>
        <taxon>Gammaproteobacteria</taxon>
        <taxon>Lysobacterales</taxon>
        <taxon>Rhodanobacteraceae</taxon>
        <taxon>Luteibacter</taxon>
    </lineage>
</organism>
<proteinExistence type="predicted"/>
<evidence type="ECO:0000313" key="2">
    <source>
        <dbReference type="Proteomes" id="UP000490980"/>
    </source>
</evidence>
<dbReference type="AlphaFoldDB" id="A0A7X5UCX1"/>
<protein>
    <submittedName>
        <fullName evidence="1">Uncharacterized protein</fullName>
    </submittedName>
</protein>
<keyword evidence="2" id="KW-1185">Reference proteome</keyword>
<accession>A0A7X5UCX1</accession>
<dbReference type="EMBL" id="JAARLZ010000010">
    <property type="protein sequence ID" value="NII08158.1"/>
    <property type="molecule type" value="Genomic_DNA"/>
</dbReference>
<comment type="caution">
    <text evidence="1">The sequence shown here is derived from an EMBL/GenBank/DDBJ whole genome shotgun (WGS) entry which is preliminary data.</text>
</comment>